<organism evidence="3 4">
    <name type="scientific">Funneliformis geosporum</name>
    <dbReference type="NCBI Taxonomy" id="1117311"/>
    <lineage>
        <taxon>Eukaryota</taxon>
        <taxon>Fungi</taxon>
        <taxon>Fungi incertae sedis</taxon>
        <taxon>Mucoromycota</taxon>
        <taxon>Glomeromycotina</taxon>
        <taxon>Glomeromycetes</taxon>
        <taxon>Glomerales</taxon>
        <taxon>Glomeraceae</taxon>
        <taxon>Funneliformis</taxon>
    </lineage>
</organism>
<feature type="transmembrane region" description="Helical" evidence="1">
    <location>
        <begin position="289"/>
        <end position="308"/>
    </location>
</feature>
<dbReference type="SUPFAM" id="SSF103481">
    <property type="entry name" value="Multidrug resistance efflux transporter EmrE"/>
    <property type="match status" value="1"/>
</dbReference>
<evidence type="ECO:0000313" key="3">
    <source>
        <dbReference type="EMBL" id="CAI2178398.1"/>
    </source>
</evidence>
<evidence type="ECO:0000313" key="4">
    <source>
        <dbReference type="Proteomes" id="UP001153678"/>
    </source>
</evidence>
<feature type="transmembrane region" description="Helical" evidence="1">
    <location>
        <begin position="71"/>
        <end position="96"/>
    </location>
</feature>
<feature type="transmembrane region" description="Helical" evidence="1">
    <location>
        <begin position="195"/>
        <end position="215"/>
    </location>
</feature>
<dbReference type="PANTHER" id="PTHR19346">
    <property type="entry name" value="SUGAR PHOSPHATE TRANSPORTER DOMAIN-CONTAINING PROTEIN"/>
    <property type="match status" value="1"/>
</dbReference>
<keyword evidence="1" id="KW-0472">Membrane</keyword>
<dbReference type="PANTHER" id="PTHR19346:SF4">
    <property type="entry name" value="SUGAR PHOSPHATE TRANSPORTER DOMAIN-CONTAINING PROTEIN"/>
    <property type="match status" value="1"/>
</dbReference>
<feature type="transmembrane region" description="Helical" evidence="1">
    <location>
        <begin position="263"/>
        <end position="283"/>
    </location>
</feature>
<feature type="transmembrane region" description="Helical" evidence="1">
    <location>
        <begin position="102"/>
        <end position="124"/>
    </location>
</feature>
<dbReference type="AlphaFoldDB" id="A0A9W4SRA8"/>
<gene>
    <name evidence="3" type="ORF">FWILDA_LOCUS8566</name>
</gene>
<dbReference type="Proteomes" id="UP001153678">
    <property type="component" value="Unassembled WGS sequence"/>
</dbReference>
<protein>
    <submittedName>
        <fullName evidence="3">14630_t:CDS:1</fullName>
    </submittedName>
</protein>
<sequence>MLPLQFMFRLNPLQYTEEFLNIGIELISTVKPTYQAIQTTNQSEEEAVENDHPKVVTSIPQILTSKHYRPVMIYIFKISLLFAIGICTPGYIWYIAVNLTTMAKLTAIFNTSCFWAYVFSIILLNESIRIEKVFAVCLSITGVAVMALSIPNNEKDQENANIIEVGDFIACFGALFYGLYEVLYKKLGSPPTTSFLFANTITGLIGLCTLLFLWIPIPILHYSGIETFELPDPETFGFIISIAIAGVFFNASFMLLIALTSPLFAAVGIMLTIPIVALVDLLITNTPIGVNTIIGNLCIFLAFLLLSWTNIIDKIRSI</sequence>
<proteinExistence type="predicted"/>
<accession>A0A9W4SRA8</accession>
<feature type="domain" description="EamA" evidence="2">
    <location>
        <begin position="166"/>
        <end position="307"/>
    </location>
</feature>
<reference evidence="3" key="1">
    <citation type="submission" date="2022-08" db="EMBL/GenBank/DDBJ databases">
        <authorList>
            <person name="Kallberg Y."/>
            <person name="Tangrot J."/>
            <person name="Rosling A."/>
        </authorList>
    </citation>
    <scope>NUCLEOTIDE SEQUENCE</scope>
    <source>
        <strain evidence="3">Wild A</strain>
    </source>
</reference>
<evidence type="ECO:0000259" key="2">
    <source>
        <dbReference type="Pfam" id="PF00892"/>
    </source>
</evidence>
<dbReference type="EMBL" id="CAMKVN010001845">
    <property type="protein sequence ID" value="CAI2178398.1"/>
    <property type="molecule type" value="Genomic_DNA"/>
</dbReference>
<dbReference type="InterPro" id="IPR000620">
    <property type="entry name" value="EamA_dom"/>
</dbReference>
<name>A0A9W4SRA8_9GLOM</name>
<feature type="transmembrane region" description="Helical" evidence="1">
    <location>
        <begin position="162"/>
        <end position="183"/>
    </location>
</feature>
<dbReference type="Pfam" id="PF00892">
    <property type="entry name" value="EamA"/>
    <property type="match status" value="1"/>
</dbReference>
<dbReference type="GO" id="GO:0016020">
    <property type="term" value="C:membrane"/>
    <property type="evidence" value="ECO:0007669"/>
    <property type="project" value="InterPro"/>
</dbReference>
<feature type="transmembrane region" description="Helical" evidence="1">
    <location>
        <begin position="235"/>
        <end position="256"/>
    </location>
</feature>
<keyword evidence="4" id="KW-1185">Reference proteome</keyword>
<evidence type="ECO:0000256" key="1">
    <source>
        <dbReference type="SAM" id="Phobius"/>
    </source>
</evidence>
<dbReference type="OrthoDB" id="10062838at2759"/>
<dbReference type="InterPro" id="IPR037185">
    <property type="entry name" value="EmrE-like"/>
</dbReference>
<feature type="transmembrane region" description="Helical" evidence="1">
    <location>
        <begin position="133"/>
        <end position="150"/>
    </location>
</feature>
<comment type="caution">
    <text evidence="3">The sequence shown here is derived from an EMBL/GenBank/DDBJ whole genome shotgun (WGS) entry which is preliminary data.</text>
</comment>
<keyword evidence="1" id="KW-0812">Transmembrane</keyword>
<dbReference type="InterPro" id="IPR026505">
    <property type="entry name" value="Solute_c_fam_35_mem_F3/F4"/>
</dbReference>
<keyword evidence="1" id="KW-1133">Transmembrane helix</keyword>